<protein>
    <submittedName>
        <fullName evidence="3">Thioredoxin-like protein</fullName>
    </submittedName>
</protein>
<dbReference type="PANTHER" id="PTHR45694:SF5">
    <property type="entry name" value="GLUTAREDOXIN 2"/>
    <property type="match status" value="1"/>
</dbReference>
<keyword evidence="1" id="KW-0472">Membrane</keyword>
<dbReference type="GO" id="GO:0005801">
    <property type="term" value="C:cis-Golgi network"/>
    <property type="evidence" value="ECO:0007669"/>
    <property type="project" value="TreeGrafter"/>
</dbReference>
<reference evidence="3" key="1">
    <citation type="submission" date="2019-10" db="EMBL/GenBank/DDBJ databases">
        <title>Conservation and host-specific expression of non-tandemly repeated heterogenous ribosome RNA gene in arbuscular mycorrhizal fungi.</title>
        <authorList>
            <person name="Maeda T."/>
            <person name="Kobayashi Y."/>
            <person name="Nakagawa T."/>
            <person name="Ezawa T."/>
            <person name="Yamaguchi K."/>
            <person name="Bino T."/>
            <person name="Nishimoto Y."/>
            <person name="Shigenobu S."/>
            <person name="Kawaguchi M."/>
        </authorList>
    </citation>
    <scope>NUCLEOTIDE SEQUENCE</scope>
    <source>
        <strain evidence="3">HR1</strain>
    </source>
</reference>
<comment type="caution">
    <text evidence="3">The sequence shown here is derived from an EMBL/GenBank/DDBJ whole genome shotgun (WGS) entry which is preliminary data.</text>
</comment>
<evidence type="ECO:0000313" key="3">
    <source>
        <dbReference type="EMBL" id="GES98294.1"/>
    </source>
</evidence>
<sequence length="242" mass="27264">MSSKASILPSYHPISFDIHNHNSFSDFVDHYFHTNKLRILAFTFLAFLVSLWIVAEFSGTGFNIHTLRYYNKNNEAALAAASVLGEGGEEGLHGLEVENHGRIGPTGHNHEALDYYYDSEPQTKVELEIDDLVHDNPVVIFSKSYCPYSRRVKHILSMYRISPSVLIIEVDKRDDADEFKQALIKTTYRSTFPNVFIDGKSIGGSDELAIMHSNGRLSEILVDAGVLDSSETQNHEIFRPSL</sequence>
<dbReference type="GO" id="GO:0015038">
    <property type="term" value="F:glutathione disulfide oxidoreductase activity"/>
    <property type="evidence" value="ECO:0007669"/>
    <property type="project" value="TreeGrafter"/>
</dbReference>
<dbReference type="GO" id="GO:0005796">
    <property type="term" value="C:Golgi lumen"/>
    <property type="evidence" value="ECO:0007669"/>
    <property type="project" value="TreeGrafter"/>
</dbReference>
<proteinExistence type="predicted"/>
<dbReference type="EMBL" id="BLAL01000266">
    <property type="protein sequence ID" value="GES98294.1"/>
    <property type="molecule type" value="Genomic_DNA"/>
</dbReference>
<evidence type="ECO:0000313" key="4">
    <source>
        <dbReference type="Proteomes" id="UP000615446"/>
    </source>
</evidence>
<dbReference type="InterPro" id="IPR014025">
    <property type="entry name" value="Glutaredoxin_subgr"/>
</dbReference>
<feature type="domain" description="Glutaredoxin" evidence="2">
    <location>
        <begin position="138"/>
        <end position="202"/>
    </location>
</feature>
<dbReference type="Gene3D" id="3.40.30.10">
    <property type="entry name" value="Glutaredoxin"/>
    <property type="match status" value="1"/>
</dbReference>
<accession>A0A8H3M876</accession>
<dbReference type="AlphaFoldDB" id="A0A8H3M876"/>
<gene>
    <name evidence="3" type="ORF">RCL2_002484900</name>
</gene>
<dbReference type="CDD" id="cd03419">
    <property type="entry name" value="GRX_GRXh_1_2_like"/>
    <property type="match status" value="1"/>
</dbReference>
<organism evidence="3 4">
    <name type="scientific">Rhizophagus clarus</name>
    <dbReference type="NCBI Taxonomy" id="94130"/>
    <lineage>
        <taxon>Eukaryota</taxon>
        <taxon>Fungi</taxon>
        <taxon>Fungi incertae sedis</taxon>
        <taxon>Mucoromycota</taxon>
        <taxon>Glomeromycotina</taxon>
        <taxon>Glomeromycetes</taxon>
        <taxon>Glomerales</taxon>
        <taxon>Glomeraceae</taxon>
        <taxon>Rhizophagus</taxon>
    </lineage>
</organism>
<dbReference type="OrthoDB" id="423313at2759"/>
<dbReference type="PRINTS" id="PR00160">
    <property type="entry name" value="GLUTAREDOXIN"/>
</dbReference>
<evidence type="ECO:0000256" key="1">
    <source>
        <dbReference type="SAM" id="Phobius"/>
    </source>
</evidence>
<dbReference type="GO" id="GO:0034599">
    <property type="term" value="P:cellular response to oxidative stress"/>
    <property type="evidence" value="ECO:0007669"/>
    <property type="project" value="TreeGrafter"/>
</dbReference>
<name>A0A8H3M876_9GLOM</name>
<dbReference type="Pfam" id="PF00462">
    <property type="entry name" value="Glutaredoxin"/>
    <property type="match status" value="1"/>
</dbReference>
<dbReference type="InterPro" id="IPR036249">
    <property type="entry name" value="Thioredoxin-like_sf"/>
</dbReference>
<dbReference type="Proteomes" id="UP000615446">
    <property type="component" value="Unassembled WGS sequence"/>
</dbReference>
<dbReference type="InterPro" id="IPR002109">
    <property type="entry name" value="Glutaredoxin"/>
</dbReference>
<feature type="transmembrane region" description="Helical" evidence="1">
    <location>
        <begin position="37"/>
        <end position="55"/>
    </location>
</feature>
<dbReference type="SUPFAM" id="SSF52833">
    <property type="entry name" value="Thioredoxin-like"/>
    <property type="match status" value="1"/>
</dbReference>
<dbReference type="PROSITE" id="PS51354">
    <property type="entry name" value="GLUTAREDOXIN_2"/>
    <property type="match status" value="1"/>
</dbReference>
<evidence type="ECO:0000259" key="2">
    <source>
        <dbReference type="Pfam" id="PF00462"/>
    </source>
</evidence>
<dbReference type="PANTHER" id="PTHR45694">
    <property type="entry name" value="GLUTAREDOXIN 2"/>
    <property type="match status" value="1"/>
</dbReference>
<keyword evidence="1" id="KW-0812">Transmembrane</keyword>
<keyword evidence="1" id="KW-1133">Transmembrane helix</keyword>
<dbReference type="GO" id="GO:0000324">
    <property type="term" value="C:fungal-type vacuole"/>
    <property type="evidence" value="ECO:0007669"/>
    <property type="project" value="TreeGrafter"/>
</dbReference>